<reference evidence="3" key="2">
    <citation type="submission" date="2023-08" db="EMBL/GenBank/DDBJ databases">
        <title>Identification and characterization of horizontal gene transfer across gut microbiota members of farm animals based on homology search.</title>
        <authorList>
            <person name="Schwarzerova J."/>
            <person name="Nykrynova M."/>
            <person name="Jureckova K."/>
            <person name="Cejkova D."/>
            <person name="Rychlik I."/>
        </authorList>
    </citation>
    <scope>NUCLEOTIDE SEQUENCE</scope>
    <source>
        <strain evidence="3">ET15</strain>
        <strain evidence="2">ET37</strain>
    </source>
</reference>
<feature type="signal peptide" evidence="1">
    <location>
        <begin position="1"/>
        <end position="27"/>
    </location>
</feature>
<dbReference type="Proteomes" id="UP001167831">
    <property type="component" value="Unassembled WGS sequence"/>
</dbReference>
<accession>A0AAW7JLK7</accession>
<keyword evidence="4" id="KW-1185">Reference proteome</keyword>
<evidence type="ECO:0000313" key="5">
    <source>
        <dbReference type="Proteomes" id="UP001168478"/>
    </source>
</evidence>
<dbReference type="EMBL" id="JAUEIE010000001">
    <property type="protein sequence ID" value="MDN0021781.1"/>
    <property type="molecule type" value="Genomic_DNA"/>
</dbReference>
<evidence type="ECO:0000256" key="1">
    <source>
        <dbReference type="SAM" id="SignalP"/>
    </source>
</evidence>
<feature type="chain" id="PRO_5043667144" evidence="1">
    <location>
        <begin position="28"/>
        <end position="139"/>
    </location>
</feature>
<dbReference type="EMBL" id="JAUEIF010000001">
    <property type="protein sequence ID" value="MDN0024278.1"/>
    <property type="molecule type" value="Genomic_DNA"/>
</dbReference>
<proteinExistence type="predicted"/>
<keyword evidence="1" id="KW-0732">Signal</keyword>
<dbReference type="RefSeq" id="WP_286686504.1">
    <property type="nucleotide sequence ID" value="NZ_JAUEIE010000001.1"/>
</dbReference>
<dbReference type="AlphaFoldDB" id="A0AAW7JLK7"/>
<evidence type="ECO:0000313" key="3">
    <source>
        <dbReference type="EMBL" id="MDN0024278.1"/>
    </source>
</evidence>
<evidence type="ECO:0000313" key="2">
    <source>
        <dbReference type="EMBL" id="MDN0021781.1"/>
    </source>
</evidence>
<comment type="caution">
    <text evidence="3">The sequence shown here is derived from an EMBL/GenBank/DDBJ whole genome shotgun (WGS) entry which is preliminary data.</text>
</comment>
<sequence>MRQKNTKRFLAAALLAVAVMTAVPARAAEQYRAEVGKDSLLQKAVAWLVDDGWFVESVDSPSGFVKAKKYENSNTLLSVTTAVRTEVSVIIRPAGDTASTFVVQAYVTTEALKKILAKEGLSDDSELCRRIADGIKAQK</sequence>
<protein>
    <submittedName>
        <fullName evidence="3">Uncharacterized protein</fullName>
    </submittedName>
</protein>
<reference evidence="3" key="1">
    <citation type="submission" date="2023-06" db="EMBL/GenBank/DDBJ databases">
        <authorList>
            <person name="Zeman M."/>
            <person name="Kubasova T."/>
            <person name="Jahodarova E."/>
            <person name="Nykrynova M."/>
            <person name="Rychlik I."/>
        </authorList>
    </citation>
    <scope>NUCLEOTIDE SEQUENCE</scope>
    <source>
        <strain evidence="3">ET15</strain>
        <strain evidence="2">ET37</strain>
    </source>
</reference>
<organism evidence="3 5">
    <name type="scientific">Leyella lascolaii</name>
    <dbReference type="NCBI Taxonomy" id="1776379"/>
    <lineage>
        <taxon>Bacteria</taxon>
        <taxon>Pseudomonadati</taxon>
        <taxon>Bacteroidota</taxon>
        <taxon>Bacteroidia</taxon>
        <taxon>Bacteroidales</taxon>
        <taxon>Prevotellaceae</taxon>
        <taxon>Leyella</taxon>
    </lineage>
</organism>
<dbReference type="Proteomes" id="UP001168478">
    <property type="component" value="Unassembled WGS sequence"/>
</dbReference>
<gene>
    <name evidence="2" type="ORF">QVN81_01900</name>
    <name evidence="3" type="ORF">QVN84_01895</name>
</gene>
<evidence type="ECO:0000313" key="4">
    <source>
        <dbReference type="Proteomes" id="UP001167831"/>
    </source>
</evidence>
<name>A0AAW7JLK7_9BACT</name>